<evidence type="ECO:0000256" key="1">
    <source>
        <dbReference type="SAM" id="Phobius"/>
    </source>
</evidence>
<keyword evidence="1" id="KW-0472">Membrane</keyword>
<keyword evidence="1" id="KW-0812">Transmembrane</keyword>
<feature type="transmembrane region" description="Helical" evidence="1">
    <location>
        <begin position="132"/>
        <end position="157"/>
    </location>
</feature>
<gene>
    <name evidence="2" type="ORF">SAMN05216326_11548</name>
</gene>
<dbReference type="AlphaFoldDB" id="A0A1I0CLD0"/>
<keyword evidence="1" id="KW-1133">Transmembrane helix</keyword>
<dbReference type="InterPro" id="IPR005625">
    <property type="entry name" value="PepSY-ass_TM"/>
</dbReference>
<dbReference type="OrthoDB" id="9776609at2"/>
<sequence length="391" mass="43788">MIQKVHLWIGIIIGLFFSLSGLSGSILVFDDELDVYFNANLWRVEPQSDVMRLDEATHKVQSYFTGHAVLLARLPREPDHSIEYWIKKNEVLEQVYVDPWTLEILGRRDEHAGFLGFLHDLHVHLLADDYGLFVNGILGLILLLTVLTGLWLAWPGWRKLVNALRVPRKSTRFASWFALHRSAGLISMLLLFVVALTGAAMVFYKPTNAALVAVFGGPGLSEPPLIEHIEPHDIQKLPSALLRTAESEIPGANATWLRFPVKPEMPFVVRLKYPDDSHPNGTSYVALNSFSGDVMMAHDAKSSGTGQQIADMKYPLHIGTAAGLSGRMLIFVTGFIPTILFVTGIYTWWFRRNQTLNKTATSFRSVSLDSDPSVAENECNVITEHNRKNQS</sequence>
<dbReference type="RefSeq" id="WP_090658574.1">
    <property type="nucleotide sequence ID" value="NZ_FOIA01000015.1"/>
</dbReference>
<organism evidence="2 3">
    <name type="scientific">Nitrosomonas marina</name>
    <dbReference type="NCBI Taxonomy" id="917"/>
    <lineage>
        <taxon>Bacteria</taxon>
        <taxon>Pseudomonadati</taxon>
        <taxon>Pseudomonadota</taxon>
        <taxon>Betaproteobacteria</taxon>
        <taxon>Nitrosomonadales</taxon>
        <taxon>Nitrosomonadaceae</taxon>
        <taxon>Nitrosomonas</taxon>
    </lineage>
</organism>
<name>A0A1I0CLD0_9PROT</name>
<reference evidence="3" key="1">
    <citation type="submission" date="2016-10" db="EMBL/GenBank/DDBJ databases">
        <authorList>
            <person name="Varghese N."/>
            <person name="Submissions S."/>
        </authorList>
    </citation>
    <scope>NUCLEOTIDE SEQUENCE [LARGE SCALE GENOMIC DNA]</scope>
    <source>
        <strain evidence="3">Nm71</strain>
    </source>
</reference>
<evidence type="ECO:0000313" key="3">
    <source>
        <dbReference type="Proteomes" id="UP000199345"/>
    </source>
</evidence>
<dbReference type="Proteomes" id="UP000199345">
    <property type="component" value="Unassembled WGS sequence"/>
</dbReference>
<dbReference type="EMBL" id="FOIA01000015">
    <property type="protein sequence ID" value="SET20471.1"/>
    <property type="molecule type" value="Genomic_DNA"/>
</dbReference>
<keyword evidence="3" id="KW-1185">Reference proteome</keyword>
<proteinExistence type="predicted"/>
<protein>
    <submittedName>
        <fullName evidence="2">Uncharacterized iron-regulated membrane protein</fullName>
    </submittedName>
</protein>
<accession>A0A1I0CLD0</accession>
<feature type="transmembrane region" description="Helical" evidence="1">
    <location>
        <begin position="328"/>
        <end position="349"/>
    </location>
</feature>
<evidence type="ECO:0000313" key="2">
    <source>
        <dbReference type="EMBL" id="SET20471.1"/>
    </source>
</evidence>
<dbReference type="Pfam" id="PF03929">
    <property type="entry name" value="PepSY_TM"/>
    <property type="match status" value="1"/>
</dbReference>
<feature type="transmembrane region" description="Helical" evidence="1">
    <location>
        <begin position="178"/>
        <end position="204"/>
    </location>
</feature>
<dbReference type="PANTHER" id="PTHR34219">
    <property type="entry name" value="IRON-REGULATED INNER MEMBRANE PROTEIN-RELATED"/>
    <property type="match status" value="1"/>
</dbReference>
<feature type="transmembrane region" description="Helical" evidence="1">
    <location>
        <begin position="7"/>
        <end position="29"/>
    </location>
</feature>
<dbReference type="PANTHER" id="PTHR34219:SF3">
    <property type="entry name" value="BLL7967 PROTEIN"/>
    <property type="match status" value="1"/>
</dbReference>